<sequence>MEKTYSIYCDESCHLEHDELPVMLLGAIWCPISMIHEHTKKIRKIKETWNARGELKWTKVSPSRENFFHEIVEYFFSTRDLNFRCLIVDNKAKLNHSYYNHGDHDSFYYKMYYYLLRNIMDPQKCYNVYIDIKDTRSQIKINTLREVLCDSVHDFTRSMICKIQHVRSKEVELLQLADFLMGAIAYKRRCLNNSSVKLGVIDKISELSHIDLDSTTPPWEEKFNLFFFSPQEEKK</sequence>
<comment type="caution">
    <text evidence="1">The sequence shown here is derived from an EMBL/GenBank/DDBJ whole genome shotgun (WGS) entry which is preliminary data.</text>
</comment>
<name>A0A2G6KD00_9BACT</name>
<evidence type="ECO:0000313" key="1">
    <source>
        <dbReference type="EMBL" id="PIE32832.1"/>
    </source>
</evidence>
<proteinExistence type="predicted"/>
<protein>
    <recommendedName>
        <fullName evidence="3">DUF3800 domain-containing protein</fullName>
    </recommendedName>
</protein>
<dbReference type="Pfam" id="PF12686">
    <property type="entry name" value="DUF3800"/>
    <property type="match status" value="1"/>
</dbReference>
<dbReference type="EMBL" id="PDSK01000107">
    <property type="protein sequence ID" value="PIE32832.1"/>
    <property type="molecule type" value="Genomic_DNA"/>
</dbReference>
<accession>A0A2G6KD00</accession>
<dbReference type="Proteomes" id="UP000230821">
    <property type="component" value="Unassembled WGS sequence"/>
</dbReference>
<dbReference type="AlphaFoldDB" id="A0A2G6KD00"/>
<dbReference type="InterPro" id="IPR024524">
    <property type="entry name" value="DUF3800"/>
</dbReference>
<gene>
    <name evidence="1" type="ORF">CSA56_14135</name>
</gene>
<evidence type="ECO:0000313" key="2">
    <source>
        <dbReference type="Proteomes" id="UP000230821"/>
    </source>
</evidence>
<reference evidence="1 2" key="1">
    <citation type="submission" date="2017-10" db="EMBL/GenBank/DDBJ databases">
        <title>Novel microbial diversity and functional potential in the marine mammal oral microbiome.</title>
        <authorList>
            <person name="Dudek N.K."/>
            <person name="Sun C.L."/>
            <person name="Burstein D."/>
            <person name="Kantor R.S."/>
            <person name="Aliaga Goltsman D.S."/>
            <person name="Bik E.M."/>
            <person name="Thomas B.C."/>
            <person name="Banfield J.F."/>
            <person name="Relman D.A."/>
        </authorList>
    </citation>
    <scope>NUCLEOTIDE SEQUENCE [LARGE SCALE GENOMIC DNA]</scope>
    <source>
        <strain evidence="1">DOLJORAL78_47_16</strain>
    </source>
</reference>
<organism evidence="1 2">
    <name type="scientific">candidate division KSB3 bacterium</name>
    <dbReference type="NCBI Taxonomy" id="2044937"/>
    <lineage>
        <taxon>Bacteria</taxon>
        <taxon>candidate division KSB3</taxon>
    </lineage>
</organism>
<evidence type="ECO:0008006" key="3">
    <source>
        <dbReference type="Google" id="ProtNLM"/>
    </source>
</evidence>